<evidence type="ECO:0000256" key="1">
    <source>
        <dbReference type="SAM" id="Coils"/>
    </source>
</evidence>
<keyword evidence="4" id="KW-1185">Reference proteome</keyword>
<evidence type="ECO:0000313" key="4">
    <source>
        <dbReference type="Proteomes" id="UP001500392"/>
    </source>
</evidence>
<feature type="compositionally biased region" description="Low complexity" evidence="2">
    <location>
        <begin position="141"/>
        <end position="224"/>
    </location>
</feature>
<feature type="region of interest" description="Disordered" evidence="2">
    <location>
        <begin position="132"/>
        <end position="254"/>
    </location>
</feature>
<dbReference type="Proteomes" id="UP001500392">
    <property type="component" value="Unassembled WGS sequence"/>
</dbReference>
<gene>
    <name evidence="3" type="ORF">GCM10022414_17720</name>
</gene>
<dbReference type="EMBL" id="BAABDM010000002">
    <property type="protein sequence ID" value="GAA4094242.1"/>
    <property type="molecule type" value="Genomic_DNA"/>
</dbReference>
<organism evidence="3 4">
    <name type="scientific">Zhongshania borealis</name>
    <dbReference type="NCBI Taxonomy" id="889488"/>
    <lineage>
        <taxon>Bacteria</taxon>
        <taxon>Pseudomonadati</taxon>
        <taxon>Pseudomonadota</taxon>
        <taxon>Gammaproteobacteria</taxon>
        <taxon>Cellvibrionales</taxon>
        <taxon>Spongiibacteraceae</taxon>
        <taxon>Zhongshania</taxon>
    </lineage>
</organism>
<feature type="coiled-coil region" evidence="1">
    <location>
        <begin position="33"/>
        <end position="106"/>
    </location>
</feature>
<evidence type="ECO:0000256" key="2">
    <source>
        <dbReference type="SAM" id="MobiDB-lite"/>
    </source>
</evidence>
<protein>
    <submittedName>
        <fullName evidence="3">Uncharacterized protein</fullName>
    </submittedName>
</protein>
<dbReference type="RefSeq" id="WP_344934807.1">
    <property type="nucleotide sequence ID" value="NZ_BAABDM010000002.1"/>
</dbReference>
<comment type="caution">
    <text evidence="3">The sequence shown here is derived from an EMBL/GenBank/DDBJ whole genome shotgun (WGS) entry which is preliminary data.</text>
</comment>
<evidence type="ECO:0000313" key="3">
    <source>
        <dbReference type="EMBL" id="GAA4094242.1"/>
    </source>
</evidence>
<sequence>MTSSNNNKGVTNNPIATLHQLQSELYALREKHIHALEIALAALEKEGEKQKVQLDKTREQLKQYQERLKDPKNAKPSAQGRIKTSLASAQRNFDNDQAALAQLRGNIIEQRLVIRKEKAVLKAMLDTDKTLGKVSKPSQDKPVAAPKTKPKAPAQAKPAPKATPSKPAAKAKTTPKVTATVSTPMPAASKSAPKAPANGAKPSAEAASAAVNTPAAKPAPVALLKPKRRVRRMSDIPSHPDKATDRLASLFDDF</sequence>
<feature type="compositionally biased region" description="Basic and acidic residues" evidence="2">
    <location>
        <begin position="232"/>
        <end position="245"/>
    </location>
</feature>
<reference evidence="4" key="1">
    <citation type="journal article" date="2019" name="Int. J. Syst. Evol. Microbiol.">
        <title>The Global Catalogue of Microorganisms (GCM) 10K type strain sequencing project: providing services to taxonomists for standard genome sequencing and annotation.</title>
        <authorList>
            <consortium name="The Broad Institute Genomics Platform"/>
            <consortium name="The Broad Institute Genome Sequencing Center for Infectious Disease"/>
            <person name="Wu L."/>
            <person name="Ma J."/>
        </authorList>
    </citation>
    <scope>NUCLEOTIDE SEQUENCE [LARGE SCALE GENOMIC DNA]</scope>
    <source>
        <strain evidence="4">JCM 17304</strain>
    </source>
</reference>
<keyword evidence="1" id="KW-0175">Coiled coil</keyword>
<proteinExistence type="predicted"/>
<accession>A0ABP7WQV6</accession>
<name>A0ABP7WQV6_9GAMM</name>